<evidence type="ECO:0000313" key="5">
    <source>
        <dbReference type="Proteomes" id="UP000807769"/>
    </source>
</evidence>
<name>A0A9P7EJM0_9AGAM</name>
<dbReference type="EMBL" id="JABBWG010000004">
    <property type="protein sequence ID" value="KAG1823655.1"/>
    <property type="molecule type" value="Genomic_DNA"/>
</dbReference>
<dbReference type="Proteomes" id="UP000807769">
    <property type="component" value="Unassembled WGS sequence"/>
</dbReference>
<dbReference type="Pfam" id="PF00566">
    <property type="entry name" value="RabGAP-TBC"/>
    <property type="match status" value="1"/>
</dbReference>
<dbReference type="InterPro" id="IPR045913">
    <property type="entry name" value="TBC20/Gyp8-like"/>
</dbReference>
<dbReference type="Gene3D" id="1.10.8.1310">
    <property type="match status" value="1"/>
</dbReference>
<organism evidence="4 5">
    <name type="scientific">Suillus subaureus</name>
    <dbReference type="NCBI Taxonomy" id="48587"/>
    <lineage>
        <taxon>Eukaryota</taxon>
        <taxon>Fungi</taxon>
        <taxon>Dikarya</taxon>
        <taxon>Basidiomycota</taxon>
        <taxon>Agaricomycotina</taxon>
        <taxon>Agaricomycetes</taxon>
        <taxon>Agaricomycetidae</taxon>
        <taxon>Boletales</taxon>
        <taxon>Suillineae</taxon>
        <taxon>Suillaceae</taxon>
        <taxon>Suillus</taxon>
    </lineage>
</organism>
<dbReference type="PROSITE" id="PS50086">
    <property type="entry name" value="TBC_RABGAP"/>
    <property type="match status" value="1"/>
</dbReference>
<sequence length="622" mass="69046">MTSSPDSRLAAMLDEGTMNWDALRAQSLRPGGFGKERTRVWPALLGVCVPSEPPPYVEISPEPSTNDPPHPDERQVRLDTDRSFVMYPADDDDDESRRTVLQTSLNSLIVSLLRKRRKLHYFQGYHDIVTVVLLTLPPELQLPCVEKLSLHRVRDSMGPTLEPVLGLLRITRNLLRIIDPKYAMLLESIAPLPFHALSNLLTLFSHEVPTLPLIQHVWDFLLCREPLAVVWLAVAVILVRKPDVLQLAVENEDGMIHSVLSALPSLSDDPETADDVPSDQHTRSGSLDEGDSVTFNTEEAERLSDVPDENTSNGLSTGQRQMIEQKPVPCLTENGASKNIIDGQVVRGESNMTVDASHSAEDWAIQRSDDSHSALFSAQPLETERCSAIISSETLIDDTAKINTDSDFVQPSQPQLVPPHPLFLSRPTSPTSPRISRSSSRTASRSPSSPPQNLRRPPISLPSLLTHAAQLLEAYPPTLPELRVKDILGPKSVVHTWKPPQDGFSTQCGNELDDDAESWVGSPDVVVPFTEDEDIESENERKTKLRTGPVIRHRRLVLLHRLRLRLGLLTPTEKRILLLGAVAAVGLAVALRQNRGFSDTRIGWITCAWAWAFGGIRFRTVE</sequence>
<feature type="region of interest" description="Disordered" evidence="2">
    <location>
        <begin position="55"/>
        <end position="75"/>
    </location>
</feature>
<gene>
    <name evidence="4" type="ORF">BJ212DRAFT_1325774</name>
</gene>
<feature type="compositionally biased region" description="Polar residues" evidence="2">
    <location>
        <begin position="405"/>
        <end position="415"/>
    </location>
</feature>
<evidence type="ECO:0000256" key="2">
    <source>
        <dbReference type="SAM" id="MobiDB-lite"/>
    </source>
</evidence>
<feature type="region of interest" description="Disordered" evidence="2">
    <location>
        <begin position="405"/>
        <end position="459"/>
    </location>
</feature>
<keyword evidence="1" id="KW-0343">GTPase activation</keyword>
<dbReference type="GO" id="GO:0005789">
    <property type="term" value="C:endoplasmic reticulum membrane"/>
    <property type="evidence" value="ECO:0007669"/>
    <property type="project" value="TreeGrafter"/>
</dbReference>
<dbReference type="SMART" id="SM00164">
    <property type="entry name" value="TBC"/>
    <property type="match status" value="1"/>
</dbReference>
<evidence type="ECO:0000256" key="1">
    <source>
        <dbReference type="ARBA" id="ARBA00022468"/>
    </source>
</evidence>
<feature type="compositionally biased region" description="Acidic residues" evidence="2">
    <location>
        <begin position="268"/>
        <end position="277"/>
    </location>
</feature>
<evidence type="ECO:0000259" key="3">
    <source>
        <dbReference type="PROSITE" id="PS50086"/>
    </source>
</evidence>
<reference evidence="4" key="1">
    <citation type="journal article" date="2020" name="New Phytol.">
        <title>Comparative genomics reveals dynamic genome evolution in host specialist ectomycorrhizal fungi.</title>
        <authorList>
            <person name="Lofgren L.A."/>
            <person name="Nguyen N.H."/>
            <person name="Vilgalys R."/>
            <person name="Ruytinx J."/>
            <person name="Liao H.L."/>
            <person name="Branco S."/>
            <person name="Kuo A."/>
            <person name="LaButti K."/>
            <person name="Lipzen A."/>
            <person name="Andreopoulos W."/>
            <person name="Pangilinan J."/>
            <person name="Riley R."/>
            <person name="Hundley H."/>
            <person name="Na H."/>
            <person name="Barry K."/>
            <person name="Grigoriev I.V."/>
            <person name="Stajich J.E."/>
            <person name="Kennedy P.G."/>
        </authorList>
    </citation>
    <scope>NUCLEOTIDE SEQUENCE</scope>
    <source>
        <strain evidence="4">MN1</strain>
    </source>
</reference>
<proteinExistence type="predicted"/>
<feature type="region of interest" description="Disordered" evidence="2">
    <location>
        <begin position="267"/>
        <end position="293"/>
    </location>
</feature>
<feature type="domain" description="Rab-GAP TBC" evidence="3">
    <location>
        <begin position="31"/>
        <end position="225"/>
    </location>
</feature>
<dbReference type="InterPro" id="IPR035969">
    <property type="entry name" value="Rab-GAP_TBC_sf"/>
</dbReference>
<comment type="caution">
    <text evidence="4">The sequence shown here is derived from an EMBL/GenBank/DDBJ whole genome shotgun (WGS) entry which is preliminary data.</text>
</comment>
<dbReference type="PANTHER" id="PTHR20913">
    <property type="entry name" value="TBC1 DOMAIN FAMILY MEMBER 20/GTPASE"/>
    <property type="match status" value="1"/>
</dbReference>
<dbReference type="SUPFAM" id="SSF47923">
    <property type="entry name" value="Ypt/Rab-GAP domain of gyp1p"/>
    <property type="match status" value="2"/>
</dbReference>
<protein>
    <submittedName>
        <fullName evidence="4">Rab-GTPase-TBC domain-containing protein</fullName>
    </submittedName>
</protein>
<dbReference type="GO" id="GO:0006888">
    <property type="term" value="P:endoplasmic reticulum to Golgi vesicle-mediated transport"/>
    <property type="evidence" value="ECO:0007669"/>
    <property type="project" value="TreeGrafter"/>
</dbReference>
<feature type="compositionally biased region" description="Low complexity" evidence="2">
    <location>
        <begin position="425"/>
        <end position="447"/>
    </location>
</feature>
<dbReference type="GO" id="GO:0005096">
    <property type="term" value="F:GTPase activator activity"/>
    <property type="evidence" value="ECO:0007669"/>
    <property type="project" value="UniProtKB-KW"/>
</dbReference>
<dbReference type="RefSeq" id="XP_041197715.1">
    <property type="nucleotide sequence ID" value="XM_041334583.1"/>
</dbReference>
<accession>A0A9P7EJM0</accession>
<dbReference type="Gene3D" id="1.10.472.80">
    <property type="entry name" value="Ypt/Rab-GAP domain of gyp1p, domain 3"/>
    <property type="match status" value="1"/>
</dbReference>
<keyword evidence="5" id="KW-1185">Reference proteome</keyword>
<evidence type="ECO:0000313" key="4">
    <source>
        <dbReference type="EMBL" id="KAG1823655.1"/>
    </source>
</evidence>
<dbReference type="AlphaFoldDB" id="A0A9P7EJM0"/>
<dbReference type="InterPro" id="IPR000195">
    <property type="entry name" value="Rab-GAP-TBC_dom"/>
</dbReference>
<dbReference type="PANTHER" id="PTHR20913:SF7">
    <property type="entry name" value="RE60063P"/>
    <property type="match status" value="1"/>
</dbReference>
<dbReference type="OrthoDB" id="206700at2759"/>
<dbReference type="GeneID" id="64628600"/>
<feature type="region of interest" description="Disordered" evidence="2">
    <location>
        <begin position="298"/>
        <end position="317"/>
    </location>
</feature>